<comment type="caution">
    <text evidence="1">The sequence shown here is derived from an EMBL/GenBank/DDBJ whole genome shotgun (WGS) entry which is preliminary data.</text>
</comment>
<dbReference type="AlphaFoldDB" id="A0A4R4Z8X3"/>
<keyword evidence="2" id="KW-1185">Reference proteome</keyword>
<organism evidence="1 2">
    <name type="scientific">Nonomuraea terrae</name>
    <dbReference type="NCBI Taxonomy" id="2530383"/>
    <lineage>
        <taxon>Bacteria</taxon>
        <taxon>Bacillati</taxon>
        <taxon>Actinomycetota</taxon>
        <taxon>Actinomycetes</taxon>
        <taxon>Streptosporangiales</taxon>
        <taxon>Streptosporangiaceae</taxon>
        <taxon>Nonomuraea</taxon>
    </lineage>
</organism>
<dbReference type="Proteomes" id="UP000295302">
    <property type="component" value="Unassembled WGS sequence"/>
</dbReference>
<dbReference type="EMBL" id="SMKQ01000008">
    <property type="protein sequence ID" value="TDD54635.1"/>
    <property type="molecule type" value="Genomic_DNA"/>
</dbReference>
<reference evidence="1 2" key="1">
    <citation type="submission" date="2019-03" db="EMBL/GenBank/DDBJ databases">
        <title>Draft genome sequences of novel Actinobacteria.</title>
        <authorList>
            <person name="Sahin N."/>
            <person name="Ay H."/>
            <person name="Saygin H."/>
        </authorList>
    </citation>
    <scope>NUCLEOTIDE SEQUENCE [LARGE SCALE GENOMIC DNA]</scope>
    <source>
        <strain evidence="1 2">CH32</strain>
    </source>
</reference>
<name>A0A4R4Z8X3_9ACTN</name>
<sequence>MTSSTDLTKTRLRVSVVARSGEVELNGRAVKVAPGPIVLSVAGHASRRIRIDGTERRLSGGTTGVLALDYTRSTGFHRVEVDGQAFWFATEDHKLRLEGITRMLSHLQSLGTGWTGQALFSDGSGYLDPHVVYGWFDANADEALDAIETVLAAPRTDEVSVRALSRRGGSSALAIPTMRFLRSDPRRNLIEQEDGLLSVAGKRYTPTRVVARRRQRTVDTVANRRTVHLLGLLHDLLSEVMRAELPSGPRARCRLWRERVGRLFTQPLAVKLRLKPSALAAPRHGPEYTDRSYIKVFDLTRTIGEFGWSASTDPARQYSYIKSADWIYQAYAAHRVASVLGLTQTTGALGSNPLAFTGPDFDLYYDTVPPVEVIASWRARTPVPDASKPDLLLHEKATGKVAVLDAKYRVGKDGHASEDSRKEVAAYQSLYGLSSVAIIYPGVDREARVITDHDKSIVEIPVVGPDDGLEETIVYVLDRLESPPYV</sequence>
<proteinExistence type="predicted"/>
<accession>A0A4R4Z8X3</accession>
<gene>
    <name evidence="1" type="ORF">E1286_05460</name>
</gene>
<evidence type="ECO:0000313" key="2">
    <source>
        <dbReference type="Proteomes" id="UP000295302"/>
    </source>
</evidence>
<dbReference type="RefSeq" id="WP_132609302.1">
    <property type="nucleotide sequence ID" value="NZ_SMKQ01000008.1"/>
</dbReference>
<protein>
    <submittedName>
        <fullName evidence="1">Uncharacterized protein</fullName>
    </submittedName>
</protein>
<dbReference type="OrthoDB" id="4775343at2"/>
<evidence type="ECO:0000313" key="1">
    <source>
        <dbReference type="EMBL" id="TDD54635.1"/>
    </source>
</evidence>